<evidence type="ECO:0000313" key="3">
    <source>
        <dbReference type="Proteomes" id="UP000663981"/>
    </source>
</evidence>
<dbReference type="EMBL" id="JAGDEL010000005">
    <property type="protein sequence ID" value="MBO1511958.1"/>
    <property type="molecule type" value="Genomic_DNA"/>
</dbReference>
<gene>
    <name evidence="2" type="ORF">I7822_09765</name>
</gene>
<dbReference type="Proteomes" id="UP000663981">
    <property type="component" value="Unassembled WGS sequence"/>
</dbReference>
<keyword evidence="1" id="KW-0812">Transmembrane</keyword>
<reference evidence="2 3" key="1">
    <citation type="submission" date="2021-03" db="EMBL/GenBank/DDBJ databases">
        <title>Whole genome sequence of Metabacillus bambusae BG109.</title>
        <authorList>
            <person name="Jeong J.W."/>
        </authorList>
    </citation>
    <scope>NUCLEOTIDE SEQUENCE [LARGE SCALE GENOMIC DNA]</scope>
    <source>
        <strain evidence="2 3">BG109</strain>
    </source>
</reference>
<evidence type="ECO:0000313" key="2">
    <source>
        <dbReference type="EMBL" id="MBO1511958.1"/>
    </source>
</evidence>
<organism evidence="2 3">
    <name type="scientific">Metabacillus bambusae</name>
    <dbReference type="NCBI Taxonomy" id="2795218"/>
    <lineage>
        <taxon>Bacteria</taxon>
        <taxon>Bacillati</taxon>
        <taxon>Bacillota</taxon>
        <taxon>Bacilli</taxon>
        <taxon>Bacillales</taxon>
        <taxon>Bacillaceae</taxon>
        <taxon>Metabacillus</taxon>
    </lineage>
</organism>
<feature type="transmembrane region" description="Helical" evidence="1">
    <location>
        <begin position="45"/>
        <end position="63"/>
    </location>
</feature>
<dbReference type="Pfam" id="PF09527">
    <property type="entry name" value="ATPase_gene1"/>
    <property type="match status" value="1"/>
</dbReference>
<dbReference type="InterPro" id="IPR032820">
    <property type="entry name" value="ATPase_put"/>
</dbReference>
<evidence type="ECO:0000256" key="1">
    <source>
        <dbReference type="SAM" id="Phobius"/>
    </source>
</evidence>
<protein>
    <submittedName>
        <fullName evidence="2">AtpZ/AtpI family protein</fullName>
    </submittedName>
</protein>
<name>A0ABS3N217_9BACI</name>
<proteinExistence type="predicted"/>
<keyword evidence="1" id="KW-0472">Membrane</keyword>
<keyword evidence="1" id="KW-1133">Transmembrane helix</keyword>
<accession>A0ABS3N217</accession>
<keyword evidence="3" id="KW-1185">Reference proteome</keyword>
<feature type="transmembrane region" description="Helical" evidence="1">
    <location>
        <begin position="12"/>
        <end position="33"/>
    </location>
</feature>
<dbReference type="RefSeq" id="WP_207977421.1">
    <property type="nucleotide sequence ID" value="NZ_JAGDEL010000005.1"/>
</dbReference>
<sequence>MRQKQRHPLHAMGLMSAILSQLVGSVLIGIFGGKWIDNYFETEPLFLIVGLLLGLATGVYGMLRLVHHYSLGE</sequence>
<comment type="caution">
    <text evidence="2">The sequence shown here is derived from an EMBL/GenBank/DDBJ whole genome shotgun (WGS) entry which is preliminary data.</text>
</comment>